<keyword evidence="1" id="KW-0805">Transcription regulation</keyword>
<feature type="domain" description="HTH arsR-type" evidence="4">
    <location>
        <begin position="11"/>
        <end position="115"/>
    </location>
</feature>
<gene>
    <name evidence="5" type="ORF">BIN_B_03466</name>
</gene>
<dbReference type="InterPro" id="IPR001845">
    <property type="entry name" value="HTH_ArsR_DNA-bd_dom"/>
</dbReference>
<organism evidence="5">
    <name type="scientific">Mycobacterium kansasii</name>
    <dbReference type="NCBI Taxonomy" id="1768"/>
    <lineage>
        <taxon>Bacteria</taxon>
        <taxon>Bacillati</taxon>
        <taxon>Actinomycetota</taxon>
        <taxon>Actinomycetes</taxon>
        <taxon>Mycobacteriales</taxon>
        <taxon>Mycobacteriaceae</taxon>
        <taxon>Mycobacterium</taxon>
    </lineage>
</organism>
<evidence type="ECO:0000259" key="4">
    <source>
        <dbReference type="PROSITE" id="PS50987"/>
    </source>
</evidence>
<dbReference type="GO" id="GO:0003677">
    <property type="term" value="F:DNA binding"/>
    <property type="evidence" value="ECO:0007669"/>
    <property type="project" value="UniProtKB-KW"/>
</dbReference>
<sequence length="115" mass="12949">MLSTSPERTNSQNSISIDVNEALKALDNPTRLTILSWLKDPRKNFPEQGIDPQEVGVCVSIIQKHVGLSQSTVSSYMAVLQRAQLVTSRRIGPWTYYKRHEKNIESLLEALNALI</sequence>
<dbReference type="CDD" id="cd00090">
    <property type="entry name" value="HTH_ARSR"/>
    <property type="match status" value="1"/>
</dbReference>
<dbReference type="InterPro" id="IPR011991">
    <property type="entry name" value="ArsR-like_HTH"/>
</dbReference>
<dbReference type="InterPro" id="IPR051081">
    <property type="entry name" value="HTH_MetalResp_TranReg"/>
</dbReference>
<evidence type="ECO:0000256" key="3">
    <source>
        <dbReference type="ARBA" id="ARBA00023163"/>
    </source>
</evidence>
<dbReference type="InterPro" id="IPR036390">
    <property type="entry name" value="WH_DNA-bd_sf"/>
</dbReference>
<evidence type="ECO:0000256" key="1">
    <source>
        <dbReference type="ARBA" id="ARBA00023015"/>
    </source>
</evidence>
<dbReference type="PANTHER" id="PTHR33154">
    <property type="entry name" value="TRANSCRIPTIONAL REGULATOR, ARSR FAMILY"/>
    <property type="match status" value="1"/>
</dbReference>
<accession>A0A653EY54</accession>
<proteinExistence type="predicted"/>
<evidence type="ECO:0000313" key="5">
    <source>
        <dbReference type="EMBL" id="VTP02417.1"/>
    </source>
</evidence>
<dbReference type="SMART" id="SM00418">
    <property type="entry name" value="HTH_ARSR"/>
    <property type="match status" value="1"/>
</dbReference>
<keyword evidence="2" id="KW-0238">DNA-binding</keyword>
<dbReference type="GO" id="GO:0003700">
    <property type="term" value="F:DNA-binding transcription factor activity"/>
    <property type="evidence" value="ECO:0007669"/>
    <property type="project" value="InterPro"/>
</dbReference>
<keyword evidence="3" id="KW-0804">Transcription</keyword>
<dbReference type="SUPFAM" id="SSF46785">
    <property type="entry name" value="Winged helix' DNA-binding domain"/>
    <property type="match status" value="1"/>
</dbReference>
<dbReference type="AlphaFoldDB" id="A0A653EY54"/>
<reference evidence="5" key="1">
    <citation type="submission" date="2019-05" db="EMBL/GenBank/DDBJ databases">
        <authorList>
            <person name="Naeem R."/>
            <person name="Antony C."/>
            <person name="Guan Q."/>
        </authorList>
    </citation>
    <scope>NUCLEOTIDE SEQUENCE</scope>
    <source>
        <strain evidence="5">3</strain>
    </source>
</reference>
<dbReference type="RefSeq" id="WP_198041688.1">
    <property type="nucleotide sequence ID" value="NZ_CP019883.1"/>
</dbReference>
<name>A0A653EY54_MYCKA</name>
<dbReference type="PANTHER" id="PTHR33154:SF33">
    <property type="entry name" value="TRANSCRIPTIONAL REPRESSOR SDPR"/>
    <property type="match status" value="1"/>
</dbReference>
<dbReference type="Gene3D" id="1.10.10.10">
    <property type="entry name" value="Winged helix-like DNA-binding domain superfamily/Winged helix DNA-binding domain"/>
    <property type="match status" value="1"/>
</dbReference>
<protein>
    <submittedName>
        <fullName evidence="5">Helix-turn-helix domain protein</fullName>
    </submittedName>
</protein>
<dbReference type="EMBL" id="LR589326">
    <property type="protein sequence ID" value="VTP02417.1"/>
    <property type="molecule type" value="Genomic_DNA"/>
</dbReference>
<evidence type="ECO:0000256" key="2">
    <source>
        <dbReference type="ARBA" id="ARBA00023125"/>
    </source>
</evidence>
<dbReference type="PROSITE" id="PS50987">
    <property type="entry name" value="HTH_ARSR_2"/>
    <property type="match status" value="1"/>
</dbReference>
<dbReference type="InterPro" id="IPR036388">
    <property type="entry name" value="WH-like_DNA-bd_sf"/>
</dbReference>